<feature type="binding site" evidence="10">
    <location>
        <position position="15"/>
    </location>
    <ligand>
        <name>ATP</name>
        <dbReference type="ChEBI" id="CHEBI:30616"/>
    </ligand>
</feature>
<dbReference type="Gene3D" id="3.40.50.460">
    <property type="entry name" value="Phosphofructokinase domain"/>
    <property type="match status" value="1"/>
</dbReference>
<comment type="cofactor">
    <cofactor evidence="1 10">
        <name>Mg(2+)</name>
        <dbReference type="ChEBI" id="CHEBI:18420"/>
    </cofactor>
</comment>
<dbReference type="FunFam" id="3.40.50.460:FF:000002">
    <property type="entry name" value="ATP-dependent 6-phosphofructokinase"/>
    <property type="match status" value="1"/>
</dbReference>
<feature type="site" description="Important for substrate specificity; cannot use PPi as phosphoryl donor" evidence="10">
    <location>
        <position position="119"/>
    </location>
</feature>
<keyword evidence="8 10" id="KW-0460">Magnesium</keyword>
<comment type="pathway">
    <text evidence="3 10">Carbohydrate degradation; glycolysis; D-glyceraldehyde 3-phosphate and glycerone phosphate from D-glucose: step 3/4.</text>
</comment>
<dbReference type="AlphaFoldDB" id="A0A1I2FFS7"/>
<gene>
    <name evidence="10" type="primary">pfkA</name>
    <name evidence="12" type="ORF">SAMN02745121_06600</name>
</gene>
<feature type="binding site" description="in other chain" evidence="10">
    <location>
        <begin position="140"/>
        <end position="142"/>
    </location>
    <ligand>
        <name>substrate</name>
        <note>ligand shared between dimeric partners</note>
    </ligand>
</feature>
<dbReference type="InterPro" id="IPR000023">
    <property type="entry name" value="Phosphofructokinase_dom"/>
</dbReference>
<dbReference type="GO" id="GO:0003872">
    <property type="term" value="F:6-phosphofructokinase activity"/>
    <property type="evidence" value="ECO:0007669"/>
    <property type="project" value="UniProtKB-UniRule"/>
</dbReference>
<feature type="binding site" evidence="10">
    <location>
        <begin position="80"/>
        <end position="81"/>
    </location>
    <ligand>
        <name>ATP</name>
        <dbReference type="ChEBI" id="CHEBI:30616"/>
    </ligand>
</feature>
<evidence type="ECO:0000259" key="11">
    <source>
        <dbReference type="Pfam" id="PF00365"/>
    </source>
</evidence>
<keyword evidence="6 10" id="KW-0479">Metal-binding</keyword>
<dbReference type="GO" id="GO:0016208">
    <property type="term" value="F:AMP binding"/>
    <property type="evidence" value="ECO:0007669"/>
    <property type="project" value="TreeGrafter"/>
</dbReference>
<evidence type="ECO:0000256" key="1">
    <source>
        <dbReference type="ARBA" id="ARBA00001946"/>
    </source>
</evidence>
<dbReference type="PANTHER" id="PTHR13697:SF52">
    <property type="entry name" value="ATP-DEPENDENT 6-PHOSPHOFRUCTOKINASE 3"/>
    <property type="match status" value="1"/>
</dbReference>
<dbReference type="Gene3D" id="3.40.50.450">
    <property type="match status" value="1"/>
</dbReference>
<evidence type="ECO:0000256" key="2">
    <source>
        <dbReference type="ARBA" id="ARBA00004496"/>
    </source>
</evidence>
<keyword evidence="5 10" id="KW-0808">Transferase</keyword>
<dbReference type="GO" id="GO:0006002">
    <property type="term" value="P:fructose 6-phosphate metabolic process"/>
    <property type="evidence" value="ECO:0007669"/>
    <property type="project" value="InterPro"/>
</dbReference>
<dbReference type="GO" id="GO:0042802">
    <property type="term" value="F:identical protein binding"/>
    <property type="evidence" value="ECO:0007669"/>
    <property type="project" value="TreeGrafter"/>
</dbReference>
<keyword evidence="10" id="KW-0547">Nucleotide-binding</keyword>
<feature type="binding site" evidence="10">
    <location>
        <position position="283"/>
    </location>
    <ligand>
        <name>substrate</name>
        <note>ligand shared between dimeric partners</note>
    </ligand>
</feature>
<dbReference type="InterPro" id="IPR015912">
    <property type="entry name" value="Phosphofructokinase_CS"/>
</dbReference>
<dbReference type="UniPathway" id="UPA00109">
    <property type="reaction ID" value="UER00182"/>
</dbReference>
<dbReference type="GO" id="GO:0048029">
    <property type="term" value="F:monosaccharide binding"/>
    <property type="evidence" value="ECO:0007669"/>
    <property type="project" value="TreeGrafter"/>
</dbReference>
<dbReference type="GO" id="GO:0070095">
    <property type="term" value="F:fructose-6-phosphate binding"/>
    <property type="evidence" value="ECO:0007669"/>
    <property type="project" value="TreeGrafter"/>
</dbReference>
<keyword evidence="13" id="KW-1185">Reference proteome</keyword>
<evidence type="ECO:0000256" key="8">
    <source>
        <dbReference type="ARBA" id="ARBA00022842"/>
    </source>
</evidence>
<accession>A0A1I2FFS7</accession>
<dbReference type="NCBIfam" id="NF002872">
    <property type="entry name" value="PRK03202.1"/>
    <property type="match status" value="1"/>
</dbReference>
<feature type="binding site" description="in other chain" evidence="10">
    <location>
        <begin position="289"/>
        <end position="292"/>
    </location>
    <ligand>
        <name>substrate</name>
        <note>ligand shared between dimeric partners</note>
    </ligand>
</feature>
<keyword evidence="9 10" id="KW-0324">Glycolysis</keyword>
<dbReference type="EC" id="2.7.1.11" evidence="10"/>
<dbReference type="EMBL" id="FOMX01000026">
    <property type="protein sequence ID" value="SFF03598.1"/>
    <property type="molecule type" value="Genomic_DNA"/>
</dbReference>
<comment type="caution">
    <text evidence="10">Lacks conserved residue(s) required for the propagation of feature annotation.</text>
</comment>
<reference evidence="13" key="1">
    <citation type="submission" date="2016-10" db="EMBL/GenBank/DDBJ databases">
        <authorList>
            <person name="Varghese N."/>
            <person name="Submissions S."/>
        </authorList>
    </citation>
    <scope>NUCLEOTIDE SEQUENCE [LARGE SCALE GENOMIC DNA]</scope>
    <source>
        <strain evidence="13">ATCC 25963</strain>
    </source>
</reference>
<feature type="binding site" description="in other chain" evidence="10">
    <location>
        <position position="237"/>
    </location>
    <ligand>
        <name>substrate</name>
        <note>ligand shared between dimeric partners</note>
    </ligand>
</feature>
<comment type="function">
    <text evidence="10">Catalyzes the phosphorylation of D-fructose 6-phosphate to fructose 1,6-bisphosphate by ATP, the first committing step of glycolysis.</text>
</comment>
<evidence type="ECO:0000256" key="9">
    <source>
        <dbReference type="ARBA" id="ARBA00023152"/>
    </source>
</evidence>
<dbReference type="InterPro" id="IPR012829">
    <property type="entry name" value="Phosphofructokinase_III"/>
</dbReference>
<dbReference type="RefSeq" id="WP_096328608.1">
    <property type="nucleotide sequence ID" value="NZ_FOMX01000026.1"/>
</dbReference>
<dbReference type="GO" id="GO:0005945">
    <property type="term" value="C:6-phosphofructokinase complex"/>
    <property type="evidence" value="ECO:0007669"/>
    <property type="project" value="TreeGrafter"/>
</dbReference>
<organism evidence="12 13">
    <name type="scientific">Nannocystis exedens</name>
    <dbReference type="NCBI Taxonomy" id="54"/>
    <lineage>
        <taxon>Bacteria</taxon>
        <taxon>Pseudomonadati</taxon>
        <taxon>Myxococcota</taxon>
        <taxon>Polyangia</taxon>
        <taxon>Nannocystales</taxon>
        <taxon>Nannocystaceae</taxon>
        <taxon>Nannocystis</taxon>
    </lineage>
</organism>
<keyword evidence="7 10" id="KW-0418">Kinase</keyword>
<feature type="binding site" evidence="10">
    <location>
        <position position="118"/>
    </location>
    <ligand>
        <name>Mg(2+)</name>
        <dbReference type="ChEBI" id="CHEBI:18420"/>
        <note>catalytic</note>
    </ligand>
</feature>
<dbReference type="HAMAP" id="MF_01976">
    <property type="entry name" value="Phosphofructokinase_III"/>
    <property type="match status" value="1"/>
</dbReference>
<dbReference type="GO" id="GO:0030388">
    <property type="term" value="P:fructose 1,6-bisphosphate metabolic process"/>
    <property type="evidence" value="ECO:0007669"/>
    <property type="project" value="TreeGrafter"/>
</dbReference>
<evidence type="ECO:0000256" key="7">
    <source>
        <dbReference type="ARBA" id="ARBA00022777"/>
    </source>
</evidence>
<evidence type="ECO:0000256" key="3">
    <source>
        <dbReference type="ARBA" id="ARBA00004679"/>
    </source>
</evidence>
<dbReference type="OrthoDB" id="9802503at2"/>
<dbReference type="GO" id="GO:0046872">
    <property type="term" value="F:metal ion binding"/>
    <property type="evidence" value="ECO:0007669"/>
    <property type="project" value="UniProtKB-KW"/>
</dbReference>
<evidence type="ECO:0000256" key="4">
    <source>
        <dbReference type="ARBA" id="ARBA00022490"/>
    </source>
</evidence>
<feature type="active site" description="Proton acceptor" evidence="10">
    <location>
        <position position="142"/>
    </location>
</feature>
<dbReference type="PANTHER" id="PTHR13697">
    <property type="entry name" value="PHOSPHOFRUCTOKINASE"/>
    <property type="match status" value="1"/>
</dbReference>
<dbReference type="SUPFAM" id="SSF53784">
    <property type="entry name" value="Phosphofructokinase"/>
    <property type="match status" value="1"/>
</dbReference>
<dbReference type="GO" id="GO:0005524">
    <property type="term" value="F:ATP binding"/>
    <property type="evidence" value="ECO:0007669"/>
    <property type="project" value="UniProtKB-KW"/>
</dbReference>
<evidence type="ECO:0000256" key="5">
    <source>
        <dbReference type="ARBA" id="ARBA00022679"/>
    </source>
</evidence>
<evidence type="ECO:0000256" key="10">
    <source>
        <dbReference type="HAMAP-Rule" id="MF_01976"/>
    </source>
</evidence>
<comment type="subunit">
    <text evidence="10">Homodimer or homotetramer.</text>
</comment>
<evidence type="ECO:0000313" key="12">
    <source>
        <dbReference type="EMBL" id="SFF03598.1"/>
    </source>
</evidence>
<dbReference type="InterPro" id="IPR035966">
    <property type="entry name" value="PKF_sf"/>
</dbReference>
<feature type="binding site" evidence="10">
    <location>
        <position position="177"/>
    </location>
    <ligand>
        <name>substrate</name>
        <note>ligand shared between dimeric partners</note>
    </ligand>
</feature>
<dbReference type="STRING" id="54.SAMN02745121_06600"/>
<evidence type="ECO:0000256" key="6">
    <source>
        <dbReference type="ARBA" id="ARBA00022723"/>
    </source>
</evidence>
<feature type="domain" description="Phosphofructokinase" evidence="11">
    <location>
        <begin position="7"/>
        <end position="314"/>
    </location>
</feature>
<dbReference type="PROSITE" id="PS00433">
    <property type="entry name" value="PHOSPHOFRUCTOKINASE"/>
    <property type="match status" value="1"/>
</dbReference>
<comment type="similarity">
    <text evidence="10">Belongs to the phosphofructokinase type A (PFKA) family. Mixed-substrate PFK group III subfamily.</text>
</comment>
<evidence type="ECO:0000313" key="13">
    <source>
        <dbReference type="Proteomes" id="UP000199400"/>
    </source>
</evidence>
<dbReference type="PRINTS" id="PR00476">
    <property type="entry name" value="PHFRCTKINASE"/>
</dbReference>
<dbReference type="Pfam" id="PF00365">
    <property type="entry name" value="PFK"/>
    <property type="match status" value="1"/>
</dbReference>
<proteinExistence type="inferred from homology"/>
<protein>
    <recommendedName>
        <fullName evidence="10">ATP-dependent 6-phosphofructokinase</fullName>
        <shortName evidence="10">ATP-PFK</shortName>
        <shortName evidence="10">Phosphofructokinase</shortName>
        <ecNumber evidence="10">2.7.1.11</ecNumber>
    </recommendedName>
    <alternativeName>
        <fullName evidence="10">Phosphohexokinase</fullName>
    </alternativeName>
</protein>
<comment type="catalytic activity">
    <reaction evidence="10">
        <text>beta-D-fructose 6-phosphate + ATP = beta-D-fructose 1,6-bisphosphate + ADP + H(+)</text>
        <dbReference type="Rhea" id="RHEA:16109"/>
        <dbReference type="ChEBI" id="CHEBI:15378"/>
        <dbReference type="ChEBI" id="CHEBI:30616"/>
        <dbReference type="ChEBI" id="CHEBI:32966"/>
        <dbReference type="ChEBI" id="CHEBI:57634"/>
        <dbReference type="ChEBI" id="CHEBI:456216"/>
        <dbReference type="EC" id="2.7.1.11"/>
    </reaction>
</comment>
<name>A0A1I2FFS7_9BACT</name>
<sequence>MTTPPRKLAIATGGGDCPGLNAVIRAVVLRAHAAGLEVLGVEDGLNGLLEGTGATVRALTPVEVAPILGRGGTVLGTTNRCSPFAWRDPDGLPRDRGDELLARARELGIDVLINVGGDGSQAISLELERRGLAVIGVPKTIDNDLDATVETFGFGTAVQVVTDALDRLRTTAESHDRTMILEVMGRHAGWIALHSGIAGGADVILIPELPYTPAHVARDLQRTLAGGRHFALVVVAEGCTCVGGEVTQRPVASGRLGPSTILGGAGQRVAEEIAAIVPELELRVTALGHIQRGGTPTAYDRLLASRLGVEAVEAALRGERSVLVSSQPPDIRTVPLELAVKKMRAVDPQGQLVAHARGLGISFGDA</sequence>
<dbReference type="PIRSF" id="PIRSF000532">
    <property type="entry name" value="ATP_PFK_prok"/>
    <property type="match status" value="1"/>
</dbReference>
<comment type="subcellular location">
    <subcellularLocation>
        <location evidence="2 10">Cytoplasm</location>
    </subcellularLocation>
</comment>
<keyword evidence="4 10" id="KW-0963">Cytoplasm</keyword>
<keyword evidence="10" id="KW-0067">ATP-binding</keyword>
<dbReference type="GO" id="GO:0061621">
    <property type="term" value="P:canonical glycolysis"/>
    <property type="evidence" value="ECO:0007669"/>
    <property type="project" value="TreeGrafter"/>
</dbReference>
<dbReference type="GO" id="GO:0047334">
    <property type="term" value="F:diphosphate-fructose-6-phosphate 1-phosphotransferase activity"/>
    <property type="evidence" value="ECO:0007669"/>
    <property type="project" value="InterPro"/>
</dbReference>
<feature type="binding site" description="in other chain" evidence="10">
    <location>
        <begin position="184"/>
        <end position="186"/>
    </location>
    <ligand>
        <name>substrate</name>
        <note>ligand shared between dimeric partners</note>
    </ligand>
</feature>
<dbReference type="Proteomes" id="UP000199400">
    <property type="component" value="Unassembled WGS sequence"/>
</dbReference>
<dbReference type="InterPro" id="IPR012003">
    <property type="entry name" value="ATP_PFK_prok-type"/>
</dbReference>
<dbReference type="InterPro" id="IPR022953">
    <property type="entry name" value="ATP_PFK"/>
</dbReference>
<feature type="binding site" evidence="10">
    <location>
        <begin position="117"/>
        <end position="120"/>
    </location>
    <ligand>
        <name>ATP</name>
        <dbReference type="ChEBI" id="CHEBI:30616"/>
    </ligand>
</feature>